<keyword evidence="5" id="KW-0106">Calcium</keyword>
<keyword evidence="4" id="KW-0732">Signal</keyword>
<dbReference type="RefSeq" id="WP_015050951.1">
    <property type="nucleotide sequence ID" value="NC_018870.1"/>
</dbReference>
<dbReference type="Proteomes" id="UP000000467">
    <property type="component" value="Chromosome"/>
</dbReference>
<dbReference type="SUPFAM" id="SSF81296">
    <property type="entry name" value="E set domains"/>
    <property type="match status" value="1"/>
</dbReference>
<comment type="subcellular location">
    <subcellularLocation>
        <location evidence="1">Cell projection</location>
    </subcellularLocation>
    <subcellularLocation>
        <location evidence="2">Secreted</location>
    </subcellularLocation>
</comment>
<dbReference type="InterPro" id="IPR059226">
    <property type="entry name" value="Choice_anch_Q_dom"/>
</dbReference>
<sequence>MNGPHDGNVDNGKLTVIARDVITGVPVLTFKYIVNENNVGDPQVELPEEERDPSLFPSLRPGASHSPVVAVGEASDTSQPVVSLPNGRYLVSVLAPGYKLGGNWVTTTGTDKTVEIKLHPNPLPLSRIRVHVFHDNRPVNGEDDVPLESGLEGFRVIITDAVGEVTVDYFGNPLGTEYERDASGNLILDPGTGKPVPVPGTGGKILTDSNGDALIDNLPPGKYGVQAIPPDGTDWIQTTTIEGTHTIDVWIEEGNDGYSPREGFRMPLVWIGFVRPMEFGPPRPWETGRITGRVRTIIEFIPPFRPLTLGDPVDRPWIALSDIGANDQQVYTGRGDGNGNFTIENVPPGLYQMAIWDEPLDHIISFRTVQVGRGETVAMGDIGIPRWFGYIKGTVFNDSNGNGVRDPGESGVPSVEVGTRFKDGSIQYRTITDMHGDYSLDEVFELERFAVAEVGFTRLGYTGATATPDYGIPVPDPVNPAVLCRDARGNYVRCSQTYTDVLTLAELTWAAKTNRIDWGKRVYKKGENGGISGMVYYATMRNETDPRYAIAEDYEPGIPNVTLNLYAAITDSDGKVVQGNLINTVTTEAWEHPTGCMDPDGNVDQNCTEVPNISNQIRPGGFDGGYAFETCWDPYYSHPDAVEIPLPSGTYIVEVVPPTGYKAIDRDGSVNTDQGDEFAGSAQTFLMRMAPPPYYPAPPGIDTTKKIVRVSEGLNATADFFLYTDVPIPGRIVGFLLDDVNLETNPGFIYYGEKRGIPNTPVGIRDFAGRLITTVHSDVNGIFEVLLPSTYTRNVPTPSGVAPGMYQVIGNDPGDPDNPNEHYNPNYQTLKMVFDVWPGKTTYADVALFPITAFVGTPGAQFSQPPQCAVPADTPQIFRVSRIQANVMHQNDDNRTVTILGTGFGDSPGKVTLNGKEIDILEWTDRLIRVLVPRGFNAVPPGPTQLLVTNAAGKTSPTGITFHLRRQGVYWPPVITVKKDGTQDFTTIQDAIDSAPDGAIIVVSAETYYENPILYKNVKLQGRGPGGIRPDGSAVAGTVIDGRFFLTYRDRWLDKLSGIEFDGPELVPPDRVKEISRGQVLTVVARAGAFSGAFRPQVDGFRITGARGEEGGGIYVNAHCSYLVISNNIIQSNGGGFGGAITIGTAYVGDNYNDNIYIHHNRILNNGGISLAGGIGIFNGADNYEIAYNDICGNYSAEYGGGISHYGYSPGGKIHHNRVLFNASFDEGAGVFVGGEQPVPPETLTAGSGEVDIYNNLIQGNLANDDGGGIRLLQPLDYRINIYNNVVVNNVSTDLGGGVALDDASNVVIVNNTIAKNITTATAEDSDGRPHGAGLVSEPHSAAFRAYLDVVHPGSPGYSDPVLFNNIFWDNRAGTFNQDLNNGRGGIGGIGAAGDPQPVNIMDLEVFGGPALFNPQYCSLSRSYDGGSNNIYVDPEFVSEYDTEVTAVAFNMEPDFKSVRIVTVDPELTGDYHLTGGSPVIDRGIDRVAGETETFNAPEKDFDGNTRPQGTGYDIGAYEHMLVP</sequence>
<proteinExistence type="predicted"/>
<keyword evidence="6" id="KW-0966">Cell projection</keyword>
<evidence type="ECO:0000256" key="1">
    <source>
        <dbReference type="ARBA" id="ARBA00004316"/>
    </source>
</evidence>
<evidence type="ECO:0000259" key="8">
    <source>
        <dbReference type="Pfam" id="PF17210"/>
    </source>
</evidence>
<dbReference type="Gene3D" id="2.60.40.10">
    <property type="entry name" value="Immunoglobulins"/>
    <property type="match status" value="4"/>
</dbReference>
<dbReference type="Gene3D" id="2.160.20.10">
    <property type="entry name" value="Single-stranded right-handed beta-helix, Pectin lyase-like"/>
    <property type="match status" value="1"/>
</dbReference>
<evidence type="ECO:0000256" key="4">
    <source>
        <dbReference type="ARBA" id="ARBA00022729"/>
    </source>
</evidence>
<evidence type="ECO:0000256" key="3">
    <source>
        <dbReference type="ARBA" id="ARBA00022525"/>
    </source>
</evidence>
<dbReference type="HOGENOM" id="CLU_247619_0_0_9"/>
<dbReference type="EC" id="4.2.2.-" evidence="9"/>
<dbReference type="GO" id="GO:0005576">
    <property type="term" value="C:extracellular region"/>
    <property type="evidence" value="ECO:0007669"/>
    <property type="project" value="UniProtKB-SubCell"/>
</dbReference>
<dbReference type="SUPFAM" id="SSF49452">
    <property type="entry name" value="Starch-binding domain-like"/>
    <property type="match status" value="1"/>
</dbReference>
<organism evidence="9 10">
    <name type="scientific">Thermacetogenium phaeum (strain ATCC BAA-254 / DSM 26808 / PB)</name>
    <dbReference type="NCBI Taxonomy" id="1089553"/>
    <lineage>
        <taxon>Bacteria</taxon>
        <taxon>Bacillati</taxon>
        <taxon>Bacillota</taxon>
        <taxon>Clostridia</taxon>
        <taxon>Thermoanaerobacterales</taxon>
        <taxon>Thermoanaerobacteraceae</taxon>
        <taxon>Thermacetogenium</taxon>
    </lineage>
</organism>
<dbReference type="SMART" id="SM00710">
    <property type="entry name" value="PbH1"/>
    <property type="match status" value="7"/>
</dbReference>
<dbReference type="GO" id="GO:0030246">
    <property type="term" value="F:carbohydrate binding"/>
    <property type="evidence" value="ECO:0007669"/>
    <property type="project" value="InterPro"/>
</dbReference>
<evidence type="ECO:0000256" key="6">
    <source>
        <dbReference type="ARBA" id="ARBA00023273"/>
    </source>
</evidence>
<feature type="domain" description="IPT/TIG" evidence="7">
    <location>
        <begin position="894"/>
        <end position="963"/>
    </location>
</feature>
<dbReference type="InterPro" id="IPR002909">
    <property type="entry name" value="IPT_dom"/>
</dbReference>
<gene>
    <name evidence="9" type="ordered locus">Tph_c18770</name>
</gene>
<dbReference type="GO" id="GO:0016829">
    <property type="term" value="F:lyase activity"/>
    <property type="evidence" value="ECO:0007669"/>
    <property type="project" value="UniProtKB-KW"/>
</dbReference>
<protein>
    <submittedName>
        <fullName evidence="9">Pectin lyase-like protein</fullName>
        <ecNumber evidence="9">4.2.2.-</ecNumber>
    </submittedName>
</protein>
<dbReference type="InterPro" id="IPR011050">
    <property type="entry name" value="Pectin_lyase_fold/virulence"/>
</dbReference>
<keyword evidence="3" id="KW-0964">Secreted</keyword>
<name>K4LVN4_THEPS</name>
<dbReference type="InterPro" id="IPR006626">
    <property type="entry name" value="PbH1"/>
</dbReference>
<dbReference type="GO" id="GO:0042995">
    <property type="term" value="C:cell projection"/>
    <property type="evidence" value="ECO:0007669"/>
    <property type="project" value="UniProtKB-SubCell"/>
</dbReference>
<evidence type="ECO:0000313" key="9">
    <source>
        <dbReference type="EMBL" id="AFV12074.1"/>
    </source>
</evidence>
<dbReference type="Pfam" id="PF17210">
    <property type="entry name" value="SdrD_B"/>
    <property type="match status" value="1"/>
</dbReference>
<evidence type="ECO:0000259" key="7">
    <source>
        <dbReference type="Pfam" id="PF01833"/>
    </source>
</evidence>
<dbReference type="Pfam" id="PF01833">
    <property type="entry name" value="TIG"/>
    <property type="match status" value="1"/>
</dbReference>
<evidence type="ECO:0000313" key="10">
    <source>
        <dbReference type="Proteomes" id="UP000000467"/>
    </source>
</evidence>
<accession>K4LVN4</accession>
<dbReference type="InterPro" id="IPR033764">
    <property type="entry name" value="Sdr_B"/>
</dbReference>
<dbReference type="SUPFAM" id="SSF51126">
    <property type="entry name" value="Pectin lyase-like"/>
    <property type="match status" value="1"/>
</dbReference>
<dbReference type="STRING" id="1089553.Tph_c18770"/>
<evidence type="ECO:0000256" key="2">
    <source>
        <dbReference type="ARBA" id="ARBA00004613"/>
    </source>
</evidence>
<feature type="domain" description="SD-repeat containing protein B" evidence="8">
    <location>
        <begin position="394"/>
        <end position="443"/>
    </location>
</feature>
<dbReference type="KEGG" id="tpz:Tph_c18770"/>
<dbReference type="InterPro" id="IPR013783">
    <property type="entry name" value="Ig-like_fold"/>
</dbReference>
<keyword evidence="10" id="KW-1185">Reference proteome</keyword>
<dbReference type="eggNOG" id="COG2132">
    <property type="taxonomic scope" value="Bacteria"/>
</dbReference>
<dbReference type="EMBL" id="CP003732">
    <property type="protein sequence ID" value="AFV12074.1"/>
    <property type="molecule type" value="Genomic_DNA"/>
</dbReference>
<dbReference type="SUPFAM" id="SSF117074">
    <property type="entry name" value="Hypothetical protein PA1324"/>
    <property type="match status" value="2"/>
</dbReference>
<dbReference type="NCBIfam" id="NF041518">
    <property type="entry name" value="choice_anch_Q"/>
    <property type="match status" value="1"/>
</dbReference>
<dbReference type="InterPro" id="IPR013784">
    <property type="entry name" value="Carb-bd-like_fold"/>
</dbReference>
<reference evidence="9 10" key="1">
    <citation type="journal article" date="2012" name="BMC Genomics">
        <title>Genome-guided analysis of physiological and morphological traits of the fermentative acetate oxidizer Thermacetogenium phaeum.</title>
        <authorList>
            <person name="Oehler D."/>
            <person name="Poehlein A."/>
            <person name="Leimbach A."/>
            <person name="Muller N."/>
            <person name="Daniel R."/>
            <person name="Gottschalk G."/>
            <person name="Schink B."/>
        </authorList>
    </citation>
    <scope>NUCLEOTIDE SEQUENCE [LARGE SCALE GENOMIC DNA]</scope>
    <source>
        <strain evidence="10">ATCC BAA-254 / DSM 26808 / PB</strain>
    </source>
</reference>
<dbReference type="InterPro" id="IPR012334">
    <property type="entry name" value="Pectin_lyas_fold"/>
</dbReference>
<dbReference type="InterPro" id="IPR014756">
    <property type="entry name" value="Ig_E-set"/>
</dbReference>
<evidence type="ECO:0000256" key="5">
    <source>
        <dbReference type="ARBA" id="ARBA00022837"/>
    </source>
</evidence>
<keyword evidence="9" id="KW-0456">Lyase</keyword>